<dbReference type="EMBL" id="KV425975">
    <property type="protein sequence ID" value="KZV94283.1"/>
    <property type="molecule type" value="Genomic_DNA"/>
</dbReference>
<dbReference type="InterPro" id="IPR014720">
    <property type="entry name" value="dsRBD_dom"/>
</dbReference>
<reference evidence="3 5" key="1">
    <citation type="journal article" date="2016" name="Mol. Biol. Evol.">
        <title>Comparative Genomics of Early-Diverging Mushroom-Forming Fungi Provides Insights into the Origins of Lignocellulose Decay Capabilities.</title>
        <authorList>
            <person name="Nagy L.G."/>
            <person name="Riley R."/>
            <person name="Tritt A."/>
            <person name="Adam C."/>
            <person name="Daum C."/>
            <person name="Floudas D."/>
            <person name="Sun H."/>
            <person name="Yadav J.S."/>
            <person name="Pangilinan J."/>
            <person name="Larsson K.H."/>
            <person name="Matsuura K."/>
            <person name="Barry K."/>
            <person name="Labutti K."/>
            <person name="Kuo R."/>
            <person name="Ohm R.A."/>
            <person name="Bhattacharya S.S."/>
            <person name="Shirouzu T."/>
            <person name="Yoshinaga Y."/>
            <person name="Martin F.M."/>
            <person name="Grigoriev I.V."/>
            <person name="Hibbett D.S."/>
        </authorList>
    </citation>
    <scope>NUCLEOTIDE SEQUENCE [LARGE SCALE GENOMIC DNA]</scope>
    <source>
        <strain evidence="3 5">HHB12029</strain>
    </source>
</reference>
<sequence>MSDRLRGYVMQLNNYYQRHHIPPQSYIRYSESLPVGGRGDQCVATVTLLNYQPPAIYTGYGVGKQSAKEAAACNALRALGQLP</sequence>
<evidence type="ECO:0000313" key="4">
    <source>
        <dbReference type="EMBL" id="KZV94283.1"/>
    </source>
</evidence>
<proteinExistence type="predicted"/>
<evidence type="ECO:0000259" key="2">
    <source>
        <dbReference type="PROSITE" id="PS50137"/>
    </source>
</evidence>
<accession>A0A166A5H9</accession>
<organism evidence="3 5">
    <name type="scientific">Exidia glandulosa HHB12029</name>
    <dbReference type="NCBI Taxonomy" id="1314781"/>
    <lineage>
        <taxon>Eukaryota</taxon>
        <taxon>Fungi</taxon>
        <taxon>Dikarya</taxon>
        <taxon>Basidiomycota</taxon>
        <taxon>Agaricomycotina</taxon>
        <taxon>Agaricomycetes</taxon>
        <taxon>Auriculariales</taxon>
        <taxon>Exidiaceae</taxon>
        <taxon>Exidia</taxon>
    </lineage>
</organism>
<dbReference type="CDD" id="cd00048">
    <property type="entry name" value="DSRM_SF"/>
    <property type="match status" value="1"/>
</dbReference>
<evidence type="ECO:0000313" key="3">
    <source>
        <dbReference type="EMBL" id="KZV88669.1"/>
    </source>
</evidence>
<evidence type="ECO:0000313" key="5">
    <source>
        <dbReference type="Proteomes" id="UP000077266"/>
    </source>
</evidence>
<gene>
    <name evidence="3" type="ORF">EXIGLDRAFT_722489</name>
    <name evidence="4" type="ORF">EXIGLDRAFT_737177</name>
</gene>
<keyword evidence="5" id="KW-1185">Reference proteome</keyword>
<dbReference type="Proteomes" id="UP000077266">
    <property type="component" value="Unassembled WGS sequence"/>
</dbReference>
<protein>
    <recommendedName>
        <fullName evidence="2">DRBM domain-containing protein</fullName>
    </recommendedName>
</protein>
<keyword evidence="1" id="KW-0694">RNA-binding</keyword>
<dbReference type="AlphaFoldDB" id="A0A166A5H9"/>
<dbReference type="EMBL" id="KV426094">
    <property type="protein sequence ID" value="KZV88669.1"/>
    <property type="molecule type" value="Genomic_DNA"/>
</dbReference>
<name>A0A166A5H9_EXIGL</name>
<dbReference type="Gene3D" id="3.30.160.20">
    <property type="match status" value="1"/>
</dbReference>
<dbReference type="SUPFAM" id="SSF54768">
    <property type="entry name" value="dsRNA-binding domain-like"/>
    <property type="match status" value="1"/>
</dbReference>
<evidence type="ECO:0000256" key="1">
    <source>
        <dbReference type="PROSITE-ProRule" id="PRU00266"/>
    </source>
</evidence>
<dbReference type="GO" id="GO:0003723">
    <property type="term" value="F:RNA binding"/>
    <property type="evidence" value="ECO:0007669"/>
    <property type="project" value="UniProtKB-UniRule"/>
</dbReference>
<feature type="domain" description="DRBM" evidence="2">
    <location>
        <begin position="58"/>
        <end position="81"/>
    </location>
</feature>
<dbReference type="PROSITE" id="PS50137">
    <property type="entry name" value="DS_RBD"/>
    <property type="match status" value="1"/>
</dbReference>